<dbReference type="InterPro" id="IPR029069">
    <property type="entry name" value="HotDog_dom_sf"/>
</dbReference>
<evidence type="ECO:0000313" key="5">
    <source>
        <dbReference type="Proteomes" id="UP000441389"/>
    </source>
</evidence>
<gene>
    <name evidence="4" type="ORF">GON01_07385</name>
</gene>
<dbReference type="NCBIfam" id="TIGR00051">
    <property type="entry name" value="YbgC/FadM family acyl-CoA thioesterase"/>
    <property type="match status" value="1"/>
</dbReference>
<protein>
    <submittedName>
        <fullName evidence="4">YbgC/FadM family acyl-CoA thioesterase</fullName>
        <ecNumber evidence="4">3.1.2.-</ecNumber>
    </submittedName>
</protein>
<comment type="similarity">
    <text evidence="1">Belongs to the 4-hydroxybenzoyl-CoA thioesterase family.</text>
</comment>
<organism evidence="4 5">
    <name type="scientific">Sphingomonas horti</name>
    <dbReference type="NCBI Taxonomy" id="2682842"/>
    <lineage>
        <taxon>Bacteria</taxon>
        <taxon>Pseudomonadati</taxon>
        <taxon>Pseudomonadota</taxon>
        <taxon>Alphaproteobacteria</taxon>
        <taxon>Sphingomonadales</taxon>
        <taxon>Sphingomonadaceae</taxon>
        <taxon>Sphingomonas</taxon>
    </lineage>
</organism>
<sequence length="149" mass="16985">MTLDLPQRGRLVGREHRFPVRVFFEDTDLSGVVYHANYLRYMERARSDMLSVAGIDQRAAFDAGEGYYVVADLRIRYRRAARLDDALVVVTTIKAFTAASATIHQRVMLEREVLTEAEVLAAFVAPGSGKPRRQPRAWLTIFERLLEDV</sequence>
<dbReference type="PROSITE" id="PS01328">
    <property type="entry name" value="4HBCOA_THIOESTERASE"/>
    <property type="match status" value="1"/>
</dbReference>
<dbReference type="Gene3D" id="3.10.129.10">
    <property type="entry name" value="Hotdog Thioesterase"/>
    <property type="match status" value="1"/>
</dbReference>
<dbReference type="AlphaFoldDB" id="A0A6I4J001"/>
<dbReference type="EMBL" id="WQMS01000007">
    <property type="protein sequence ID" value="MVO77755.1"/>
    <property type="molecule type" value="Genomic_DNA"/>
</dbReference>
<reference evidence="4 5" key="1">
    <citation type="submission" date="2019-12" db="EMBL/GenBank/DDBJ databases">
        <authorList>
            <person name="Huq M.A."/>
        </authorList>
    </citation>
    <scope>NUCLEOTIDE SEQUENCE [LARGE SCALE GENOMIC DNA]</scope>
    <source>
        <strain evidence="4 5">MAH-20</strain>
    </source>
</reference>
<keyword evidence="2 4" id="KW-0378">Hydrolase</keyword>
<dbReference type="InterPro" id="IPR006684">
    <property type="entry name" value="YbgC/YbaW"/>
</dbReference>
<comment type="caution">
    <text evidence="4">The sequence shown here is derived from an EMBL/GenBank/DDBJ whole genome shotgun (WGS) entry which is preliminary data.</text>
</comment>
<dbReference type="Pfam" id="PF03061">
    <property type="entry name" value="4HBT"/>
    <property type="match status" value="1"/>
</dbReference>
<evidence type="ECO:0000313" key="4">
    <source>
        <dbReference type="EMBL" id="MVO77755.1"/>
    </source>
</evidence>
<dbReference type="InterPro" id="IPR050563">
    <property type="entry name" value="4-hydroxybenzoyl-CoA_TE"/>
</dbReference>
<dbReference type="CDD" id="cd00586">
    <property type="entry name" value="4HBT"/>
    <property type="match status" value="1"/>
</dbReference>
<evidence type="ECO:0000259" key="3">
    <source>
        <dbReference type="Pfam" id="PF03061"/>
    </source>
</evidence>
<dbReference type="PIRSF" id="PIRSF003230">
    <property type="entry name" value="YbgC"/>
    <property type="match status" value="1"/>
</dbReference>
<keyword evidence="5" id="KW-1185">Reference proteome</keyword>
<evidence type="ECO:0000256" key="1">
    <source>
        <dbReference type="ARBA" id="ARBA00005953"/>
    </source>
</evidence>
<dbReference type="EC" id="3.1.2.-" evidence="4"/>
<evidence type="ECO:0000256" key="2">
    <source>
        <dbReference type="ARBA" id="ARBA00022801"/>
    </source>
</evidence>
<dbReference type="RefSeq" id="WP_157026707.1">
    <property type="nucleotide sequence ID" value="NZ_WQMS01000007.1"/>
</dbReference>
<proteinExistence type="inferred from homology"/>
<dbReference type="PANTHER" id="PTHR31793">
    <property type="entry name" value="4-HYDROXYBENZOYL-COA THIOESTERASE FAMILY MEMBER"/>
    <property type="match status" value="1"/>
</dbReference>
<dbReference type="InterPro" id="IPR006683">
    <property type="entry name" value="Thioestr_dom"/>
</dbReference>
<dbReference type="FunFam" id="3.10.129.10:FF:000004">
    <property type="entry name" value="Tol-pal system-associated acyl-CoA thioesterase"/>
    <property type="match status" value="1"/>
</dbReference>
<dbReference type="GO" id="GO:0047617">
    <property type="term" value="F:fatty acyl-CoA hydrolase activity"/>
    <property type="evidence" value="ECO:0007669"/>
    <property type="project" value="TreeGrafter"/>
</dbReference>
<dbReference type="Proteomes" id="UP000441389">
    <property type="component" value="Unassembled WGS sequence"/>
</dbReference>
<dbReference type="PANTHER" id="PTHR31793:SF37">
    <property type="entry name" value="ACYL-COA THIOESTER HYDROLASE YBGC"/>
    <property type="match status" value="1"/>
</dbReference>
<name>A0A6I4J001_9SPHN</name>
<feature type="domain" description="Thioesterase" evidence="3">
    <location>
        <begin position="31"/>
        <end position="112"/>
    </location>
</feature>
<dbReference type="SUPFAM" id="SSF54637">
    <property type="entry name" value="Thioesterase/thiol ester dehydrase-isomerase"/>
    <property type="match status" value="1"/>
</dbReference>
<accession>A0A6I4J001</accession>
<dbReference type="InterPro" id="IPR008272">
    <property type="entry name" value="HB-CoA_thioesterase_AS"/>
</dbReference>